<dbReference type="EMBL" id="CP061800">
    <property type="protein sequence ID" value="QTA86759.1"/>
    <property type="molecule type" value="Genomic_DNA"/>
</dbReference>
<keyword evidence="10" id="KW-1185">Reference proteome</keyword>
<evidence type="ECO:0000313" key="10">
    <source>
        <dbReference type="Proteomes" id="UP000663722"/>
    </source>
</evidence>
<gene>
    <name evidence="9" type="ORF">dnm_027830</name>
</gene>
<dbReference type="GO" id="GO:0004518">
    <property type="term" value="F:nuclease activity"/>
    <property type="evidence" value="ECO:0007669"/>
    <property type="project" value="UniProtKB-KW"/>
</dbReference>
<dbReference type="SUPFAM" id="SSF88723">
    <property type="entry name" value="PIN domain-like"/>
    <property type="match status" value="1"/>
</dbReference>
<organism evidence="9 10">
    <name type="scientific">Desulfonema magnum</name>
    <dbReference type="NCBI Taxonomy" id="45655"/>
    <lineage>
        <taxon>Bacteria</taxon>
        <taxon>Pseudomonadati</taxon>
        <taxon>Thermodesulfobacteriota</taxon>
        <taxon>Desulfobacteria</taxon>
        <taxon>Desulfobacterales</taxon>
        <taxon>Desulfococcaceae</taxon>
        <taxon>Desulfonema</taxon>
    </lineage>
</organism>
<keyword evidence="4" id="KW-0479">Metal-binding</keyword>
<comment type="cofactor">
    <cofactor evidence="1">
        <name>Mg(2+)</name>
        <dbReference type="ChEBI" id="CHEBI:18420"/>
    </cofactor>
</comment>
<evidence type="ECO:0000256" key="6">
    <source>
        <dbReference type="ARBA" id="ARBA00022842"/>
    </source>
</evidence>
<evidence type="ECO:0000256" key="4">
    <source>
        <dbReference type="ARBA" id="ARBA00022723"/>
    </source>
</evidence>
<accession>A0A975GMJ4</accession>
<keyword evidence="2" id="KW-1277">Toxin-antitoxin system</keyword>
<evidence type="ECO:0000256" key="5">
    <source>
        <dbReference type="ARBA" id="ARBA00022801"/>
    </source>
</evidence>
<evidence type="ECO:0000313" key="9">
    <source>
        <dbReference type="EMBL" id="QTA86759.1"/>
    </source>
</evidence>
<dbReference type="GO" id="GO:0046872">
    <property type="term" value="F:metal ion binding"/>
    <property type="evidence" value="ECO:0007669"/>
    <property type="project" value="UniProtKB-KW"/>
</dbReference>
<dbReference type="RefSeq" id="WP_207682257.1">
    <property type="nucleotide sequence ID" value="NZ_CP061800.1"/>
</dbReference>
<evidence type="ECO:0000256" key="3">
    <source>
        <dbReference type="ARBA" id="ARBA00022722"/>
    </source>
</evidence>
<reference evidence="9" key="1">
    <citation type="journal article" date="2021" name="Microb. Physiol.">
        <title>Proteogenomic Insights into the Physiology of Marine, Sulfate-Reducing, Filamentous Desulfonema limicola and Desulfonema magnum.</title>
        <authorList>
            <person name="Schnaars V."/>
            <person name="Wohlbrand L."/>
            <person name="Scheve S."/>
            <person name="Hinrichs C."/>
            <person name="Reinhardt R."/>
            <person name="Rabus R."/>
        </authorList>
    </citation>
    <scope>NUCLEOTIDE SEQUENCE</scope>
    <source>
        <strain evidence="9">4be13</strain>
    </source>
</reference>
<dbReference type="PANTHER" id="PTHR33653">
    <property type="entry name" value="RIBONUCLEASE VAPC2"/>
    <property type="match status" value="1"/>
</dbReference>
<dbReference type="InterPro" id="IPR050556">
    <property type="entry name" value="Type_II_TA_system_RNase"/>
</dbReference>
<dbReference type="Proteomes" id="UP000663722">
    <property type="component" value="Chromosome"/>
</dbReference>
<dbReference type="KEGG" id="dmm:dnm_027830"/>
<keyword evidence="3" id="KW-0540">Nuclease</keyword>
<proteinExistence type="inferred from homology"/>
<keyword evidence="6" id="KW-0460">Magnesium</keyword>
<dbReference type="PANTHER" id="PTHR33653:SF1">
    <property type="entry name" value="RIBONUCLEASE VAPC2"/>
    <property type="match status" value="1"/>
</dbReference>
<comment type="similarity">
    <text evidence="7">Belongs to the PINc/VapC protein family.</text>
</comment>
<evidence type="ECO:0000259" key="8">
    <source>
        <dbReference type="Pfam" id="PF01850"/>
    </source>
</evidence>
<dbReference type="AlphaFoldDB" id="A0A975GMJ4"/>
<evidence type="ECO:0000256" key="7">
    <source>
        <dbReference type="ARBA" id="ARBA00038093"/>
    </source>
</evidence>
<name>A0A975GMJ4_9BACT</name>
<keyword evidence="5" id="KW-0378">Hydrolase</keyword>
<protein>
    <submittedName>
        <fullName evidence="9">PIN domain-containing protein</fullName>
    </submittedName>
</protein>
<dbReference type="CDD" id="cd09881">
    <property type="entry name" value="PIN_VapC4-5_FitB-like"/>
    <property type="match status" value="1"/>
</dbReference>
<dbReference type="Gene3D" id="3.40.50.1010">
    <property type="entry name" value="5'-nuclease"/>
    <property type="match status" value="1"/>
</dbReference>
<evidence type="ECO:0000256" key="1">
    <source>
        <dbReference type="ARBA" id="ARBA00001946"/>
    </source>
</evidence>
<sequence length="139" mass="16035">MHILDTDTLTHLHAGHPNVIANLKKLDDPDVRITVITKIELLRGRFEFLLKASDRNQLVRAQKLLNRTEELLSQIPVLMMDEKSATRFEELKKLKKLHKIGRADILIASMTLAHQAVLVTRNVRHFKHVPNLALKNWVD</sequence>
<dbReference type="InterPro" id="IPR029060">
    <property type="entry name" value="PIN-like_dom_sf"/>
</dbReference>
<feature type="domain" description="PIN" evidence="8">
    <location>
        <begin position="3"/>
        <end position="130"/>
    </location>
</feature>
<evidence type="ECO:0000256" key="2">
    <source>
        <dbReference type="ARBA" id="ARBA00022649"/>
    </source>
</evidence>
<dbReference type="InterPro" id="IPR002716">
    <property type="entry name" value="PIN_dom"/>
</dbReference>
<dbReference type="GO" id="GO:0016787">
    <property type="term" value="F:hydrolase activity"/>
    <property type="evidence" value="ECO:0007669"/>
    <property type="project" value="UniProtKB-KW"/>
</dbReference>
<dbReference type="Pfam" id="PF01850">
    <property type="entry name" value="PIN"/>
    <property type="match status" value="1"/>
</dbReference>